<comment type="caution">
    <text evidence="2">The sequence shown here is derived from an EMBL/GenBank/DDBJ whole genome shotgun (WGS) entry which is preliminary data.</text>
</comment>
<dbReference type="RefSeq" id="WP_123263582.1">
    <property type="nucleotide sequence ID" value="NZ_CP095185.1"/>
</dbReference>
<feature type="transmembrane region" description="Helical" evidence="1">
    <location>
        <begin position="35"/>
        <end position="56"/>
    </location>
</feature>
<keyword evidence="1" id="KW-1133">Transmembrane helix</keyword>
<evidence type="ECO:0000313" key="3">
    <source>
        <dbReference type="EMBL" id="TDX92077.1"/>
    </source>
</evidence>
<evidence type="ECO:0000313" key="4">
    <source>
        <dbReference type="Proteomes" id="UP000269375"/>
    </source>
</evidence>
<reference evidence="2 4" key="1">
    <citation type="submission" date="2018-11" db="EMBL/GenBank/DDBJ databases">
        <title>Proposal to divide the Flavobacteriaceae and reorganize its genera based on Amino Acid Identity values calculated from whole genome sequences.</title>
        <authorList>
            <person name="Nicholson A.C."/>
            <person name="Gulvik C.A."/>
            <person name="Whitney A.M."/>
            <person name="Humrighouse B.W."/>
            <person name="Bell M."/>
            <person name="Holmes B."/>
            <person name="Steigerwalt A."/>
            <person name="Villarma A."/>
            <person name="Sheth M."/>
            <person name="Batra D."/>
            <person name="Pryor J."/>
            <person name="Bernardet J.-F."/>
            <person name="Hugo C."/>
            <person name="Kampfer P."/>
            <person name="Newman J."/>
            <person name="Mcquiston J.R."/>
        </authorList>
    </citation>
    <scope>NUCLEOTIDE SEQUENCE [LARGE SCALE GENOMIC DNA]</scope>
    <source>
        <strain evidence="2 4">DSM 15235</strain>
    </source>
</reference>
<dbReference type="OrthoDB" id="9813621at2"/>
<gene>
    <name evidence="3" type="ORF">BCF50_3219</name>
    <name evidence="2" type="ORF">EGI05_13515</name>
</gene>
<proteinExistence type="predicted"/>
<keyword evidence="1" id="KW-0812">Transmembrane</keyword>
<dbReference type="EMBL" id="RJTX01000004">
    <property type="protein sequence ID" value="ROH95548.1"/>
    <property type="molecule type" value="Genomic_DNA"/>
</dbReference>
<reference evidence="3 5" key="2">
    <citation type="submission" date="2019-03" db="EMBL/GenBank/DDBJ databases">
        <title>Genomic Encyclopedia of Archaeal and Bacterial Type Strains, Phase II (KMG-II): from individual species to whole genera.</title>
        <authorList>
            <person name="Goeker M."/>
        </authorList>
    </citation>
    <scope>NUCLEOTIDE SEQUENCE [LARGE SCALE GENOMIC DNA]</scope>
    <source>
        <strain evidence="3 5">DSM 15235</strain>
    </source>
</reference>
<dbReference type="Proteomes" id="UP000269375">
    <property type="component" value="Unassembled WGS sequence"/>
</dbReference>
<feature type="transmembrane region" description="Helical" evidence="1">
    <location>
        <begin position="9"/>
        <end position="29"/>
    </location>
</feature>
<dbReference type="Proteomes" id="UP000295709">
    <property type="component" value="Unassembled WGS sequence"/>
</dbReference>
<protein>
    <submittedName>
        <fullName evidence="2">Uncharacterized protein</fullName>
    </submittedName>
</protein>
<name>A0A3N0VUG9_9FLAO</name>
<evidence type="ECO:0000256" key="1">
    <source>
        <dbReference type="SAM" id="Phobius"/>
    </source>
</evidence>
<accession>A0A3N0VUG9</accession>
<evidence type="ECO:0000313" key="5">
    <source>
        <dbReference type="Proteomes" id="UP000295709"/>
    </source>
</evidence>
<keyword evidence="5" id="KW-1185">Reference proteome</keyword>
<organism evidence="2 4">
    <name type="scientific">Chryseobacterium daecheongense</name>
    <dbReference type="NCBI Taxonomy" id="192389"/>
    <lineage>
        <taxon>Bacteria</taxon>
        <taxon>Pseudomonadati</taxon>
        <taxon>Bacteroidota</taxon>
        <taxon>Flavobacteriia</taxon>
        <taxon>Flavobacteriales</taxon>
        <taxon>Weeksellaceae</taxon>
        <taxon>Chryseobacterium group</taxon>
        <taxon>Chryseobacterium</taxon>
    </lineage>
</organism>
<sequence>MKTLKQTNILTFAVPALLLAAAFFGNLFIEGFDWSLFDFIIAGILLFGTAFIINLVVSSNKSFSSKLIICGIILTVLILIWIELAVGIFGTPFAGS</sequence>
<dbReference type="EMBL" id="SOQW01000003">
    <property type="protein sequence ID" value="TDX92077.1"/>
    <property type="molecule type" value="Genomic_DNA"/>
</dbReference>
<keyword evidence="1" id="KW-0472">Membrane</keyword>
<evidence type="ECO:0000313" key="2">
    <source>
        <dbReference type="EMBL" id="ROH95548.1"/>
    </source>
</evidence>
<feature type="transmembrane region" description="Helical" evidence="1">
    <location>
        <begin position="68"/>
        <end position="90"/>
    </location>
</feature>
<dbReference type="AlphaFoldDB" id="A0A3N0VUG9"/>